<gene>
    <name evidence="1" type="ORF">MNBD_BACTEROID03-2485</name>
</gene>
<evidence type="ECO:0000313" key="1">
    <source>
        <dbReference type="EMBL" id="VAW10403.1"/>
    </source>
</evidence>
<sequence>METGHRYMTEETSDTTVNKIAKEFNKLSIQVSLNGLSFCILDTVGNTILNSERIVFEKERTPYGLHKGLVALFKKHDLTKKKFSEVIVVHRNNLFSLVPKSLFDVDELANYLKFNTKMLANDHIAYDELEHNDMVNVYVPFVNINNYIYELFGEFTFKHNGTVMIESLLNGKNITKEPICYVYVADQQMDITVIAQKKIVIFNSFNYTTKEDFIYYLLFTLEQLNLDTETVILKMFGEIEEGDDIYTICYQYVKHISIFIPSVSSLLVDLNTESIDFTVLSSL</sequence>
<dbReference type="EMBL" id="UOEL01000020">
    <property type="protein sequence ID" value="VAW10403.1"/>
    <property type="molecule type" value="Genomic_DNA"/>
</dbReference>
<dbReference type="InterPro" id="IPR024213">
    <property type="entry name" value="DUF3822"/>
</dbReference>
<organism evidence="1">
    <name type="scientific">hydrothermal vent metagenome</name>
    <dbReference type="NCBI Taxonomy" id="652676"/>
    <lineage>
        <taxon>unclassified sequences</taxon>
        <taxon>metagenomes</taxon>
        <taxon>ecological metagenomes</taxon>
    </lineage>
</organism>
<dbReference type="AlphaFoldDB" id="A0A3B0T2X5"/>
<dbReference type="CDD" id="cd24013">
    <property type="entry name" value="ASKHA_ATPase_BT3980-like"/>
    <property type="match status" value="1"/>
</dbReference>
<dbReference type="Gene3D" id="3.30.420.250">
    <property type="match status" value="1"/>
</dbReference>
<name>A0A3B0T2X5_9ZZZZ</name>
<reference evidence="1" key="1">
    <citation type="submission" date="2018-06" db="EMBL/GenBank/DDBJ databases">
        <authorList>
            <person name="Zhirakovskaya E."/>
        </authorList>
    </citation>
    <scope>NUCLEOTIDE SEQUENCE</scope>
</reference>
<proteinExistence type="predicted"/>
<protein>
    <recommendedName>
        <fullName evidence="2">DUF3822 domain-containing protein</fullName>
    </recommendedName>
</protein>
<evidence type="ECO:0008006" key="2">
    <source>
        <dbReference type="Google" id="ProtNLM"/>
    </source>
</evidence>
<accession>A0A3B0T2X5</accession>
<dbReference type="Gene3D" id="3.30.420.260">
    <property type="match status" value="1"/>
</dbReference>
<dbReference type="Pfam" id="PF12864">
    <property type="entry name" value="DUF3822"/>
    <property type="match status" value="1"/>
</dbReference>